<sequence>LIEASIIIRRDMDITPPLIPVDFGNLRSSWYITITTGTTAGNSPGFKGGDASKMGSQHTSVVSGAASKAKSFPHPVVVMGFSAIYAEAIETKKKKHAWKRPSSGPHFFESALNRNKPLILKVIANSTKI</sequence>
<comment type="caution">
    <text evidence="1">The sequence shown here is derived from an EMBL/GenBank/DDBJ whole genome shotgun (WGS) entry which is preliminary data.</text>
</comment>
<gene>
    <name evidence="1" type="ORF">LCGC14_2555090</name>
</gene>
<dbReference type="AlphaFoldDB" id="A0A0F9ALN0"/>
<organism evidence="1">
    <name type="scientific">marine sediment metagenome</name>
    <dbReference type="NCBI Taxonomy" id="412755"/>
    <lineage>
        <taxon>unclassified sequences</taxon>
        <taxon>metagenomes</taxon>
        <taxon>ecological metagenomes</taxon>
    </lineage>
</organism>
<feature type="non-terminal residue" evidence="1">
    <location>
        <position position="1"/>
    </location>
</feature>
<protein>
    <submittedName>
        <fullName evidence="1">Uncharacterized protein</fullName>
    </submittedName>
</protein>
<dbReference type="EMBL" id="LAZR01042033">
    <property type="protein sequence ID" value="KKL10514.1"/>
    <property type="molecule type" value="Genomic_DNA"/>
</dbReference>
<reference evidence="1" key="1">
    <citation type="journal article" date="2015" name="Nature">
        <title>Complex archaea that bridge the gap between prokaryotes and eukaryotes.</title>
        <authorList>
            <person name="Spang A."/>
            <person name="Saw J.H."/>
            <person name="Jorgensen S.L."/>
            <person name="Zaremba-Niedzwiedzka K."/>
            <person name="Martijn J."/>
            <person name="Lind A.E."/>
            <person name="van Eijk R."/>
            <person name="Schleper C."/>
            <person name="Guy L."/>
            <person name="Ettema T.J."/>
        </authorList>
    </citation>
    <scope>NUCLEOTIDE SEQUENCE</scope>
</reference>
<evidence type="ECO:0000313" key="1">
    <source>
        <dbReference type="EMBL" id="KKL10514.1"/>
    </source>
</evidence>
<name>A0A0F9ALN0_9ZZZZ</name>
<proteinExistence type="predicted"/>
<accession>A0A0F9ALN0</accession>